<keyword evidence="1" id="KW-0472">Membrane</keyword>
<organism evidence="4 5">
    <name type="scientific">Spirosoma pollinicola</name>
    <dbReference type="NCBI Taxonomy" id="2057025"/>
    <lineage>
        <taxon>Bacteria</taxon>
        <taxon>Pseudomonadati</taxon>
        <taxon>Bacteroidota</taxon>
        <taxon>Cytophagia</taxon>
        <taxon>Cytophagales</taxon>
        <taxon>Cytophagaceae</taxon>
        <taxon>Spirosoma</taxon>
    </lineage>
</organism>
<dbReference type="InterPro" id="IPR006860">
    <property type="entry name" value="FecR"/>
</dbReference>
<accession>A0A2K8YZJ5</accession>
<reference evidence="4 5" key="1">
    <citation type="submission" date="2017-11" db="EMBL/GenBank/DDBJ databases">
        <title>Taxonomic description and genome sequences of Spirosoma HA7 sp. nov., isolated from pollen microhabitat of Corylus avellana.</title>
        <authorList>
            <person name="Ambika Manirajan B."/>
            <person name="Suarez C."/>
            <person name="Ratering S."/>
            <person name="Geissler-Plaum R."/>
            <person name="Cardinale M."/>
            <person name="Sylvia S."/>
        </authorList>
    </citation>
    <scope>NUCLEOTIDE SEQUENCE [LARGE SCALE GENOMIC DNA]</scope>
    <source>
        <strain evidence="4 5">HA7</strain>
    </source>
</reference>
<name>A0A2K8YZJ5_9BACT</name>
<evidence type="ECO:0000259" key="3">
    <source>
        <dbReference type="Pfam" id="PF16344"/>
    </source>
</evidence>
<dbReference type="InterPro" id="IPR012373">
    <property type="entry name" value="Ferrdict_sens_TM"/>
</dbReference>
<evidence type="ECO:0000313" key="4">
    <source>
        <dbReference type="EMBL" id="AUD03070.1"/>
    </source>
</evidence>
<feature type="domain" description="Protein FecR C-terminal" evidence="3">
    <location>
        <begin position="263"/>
        <end position="331"/>
    </location>
</feature>
<dbReference type="KEGG" id="spir:CWM47_15230"/>
<dbReference type="Gene3D" id="2.60.120.1440">
    <property type="match status" value="1"/>
</dbReference>
<dbReference type="Pfam" id="PF16344">
    <property type="entry name" value="FecR_C"/>
    <property type="match status" value="1"/>
</dbReference>
<dbReference type="PIRSF" id="PIRSF018266">
    <property type="entry name" value="FecR"/>
    <property type="match status" value="1"/>
</dbReference>
<dbReference type="RefSeq" id="WP_100988946.1">
    <property type="nucleotide sequence ID" value="NZ_CP025096.1"/>
</dbReference>
<dbReference type="InterPro" id="IPR032508">
    <property type="entry name" value="FecR_C"/>
</dbReference>
<keyword evidence="1" id="KW-0812">Transmembrane</keyword>
<keyword evidence="5" id="KW-1185">Reference proteome</keyword>
<gene>
    <name evidence="4" type="ORF">CWM47_15230</name>
</gene>
<evidence type="ECO:0000259" key="2">
    <source>
        <dbReference type="Pfam" id="PF04773"/>
    </source>
</evidence>
<dbReference type="PANTHER" id="PTHR30273:SF2">
    <property type="entry name" value="PROTEIN FECR"/>
    <property type="match status" value="1"/>
</dbReference>
<dbReference type="AlphaFoldDB" id="A0A2K8YZJ5"/>
<sequence length="332" mass="37710">MPITEQLLKRYFDNQVTPAEARRVLDWLTTEDGLTYLTHRLDAQLGKADWHAPPNSSAPDPDQLLSAIRKRMEPPLPFIDVPVRQANWYAQPMRWAAVLIGFVLLAASAFWGYQQLYPKDLVYRTAFGKMASLTLPDGSTVTLNGNSHLRYAPRWATHQTREVWMDGEGFFRVTHQRNHERFVVHLPNKLNIEVLGTQFNVMARANRAKVVLNNGKIRLDVGDQAKQKLVMQPGDLFYADVKAKVYYRKHVDAAAQSAWQTGKLTFDGTTLQEVAQMLEDTYGVKVIIADPDLQRQTLSGTIPNQSMQTILDGLATLFDLHITQQSNRIIIQ</sequence>
<protein>
    <recommendedName>
        <fullName evidence="6">Iron dicitrate transport regulator FecR</fullName>
    </recommendedName>
</protein>
<keyword evidence="1" id="KW-1133">Transmembrane helix</keyword>
<evidence type="ECO:0000313" key="5">
    <source>
        <dbReference type="Proteomes" id="UP000232883"/>
    </source>
</evidence>
<dbReference type="GO" id="GO:0016989">
    <property type="term" value="F:sigma factor antagonist activity"/>
    <property type="evidence" value="ECO:0007669"/>
    <property type="project" value="TreeGrafter"/>
</dbReference>
<dbReference type="PANTHER" id="PTHR30273">
    <property type="entry name" value="PERIPLASMIC SIGNAL SENSOR AND SIGMA FACTOR ACTIVATOR FECR-RELATED"/>
    <property type="match status" value="1"/>
</dbReference>
<feature type="domain" description="FecR protein" evidence="2">
    <location>
        <begin position="123"/>
        <end position="217"/>
    </location>
</feature>
<evidence type="ECO:0000256" key="1">
    <source>
        <dbReference type="SAM" id="Phobius"/>
    </source>
</evidence>
<feature type="transmembrane region" description="Helical" evidence="1">
    <location>
        <begin position="95"/>
        <end position="113"/>
    </location>
</feature>
<evidence type="ECO:0008006" key="6">
    <source>
        <dbReference type="Google" id="ProtNLM"/>
    </source>
</evidence>
<dbReference type="EMBL" id="CP025096">
    <property type="protein sequence ID" value="AUD03070.1"/>
    <property type="molecule type" value="Genomic_DNA"/>
</dbReference>
<dbReference type="Gene3D" id="3.55.50.30">
    <property type="match status" value="1"/>
</dbReference>
<dbReference type="Pfam" id="PF04773">
    <property type="entry name" value="FecR"/>
    <property type="match status" value="1"/>
</dbReference>
<proteinExistence type="predicted"/>
<dbReference type="OrthoDB" id="1523489at2"/>
<dbReference type="Proteomes" id="UP000232883">
    <property type="component" value="Chromosome"/>
</dbReference>